<name>B1TEZ7_9BURK</name>
<dbReference type="EMBL" id="ABLK01000369">
    <property type="protein sequence ID" value="EDT37862.1"/>
    <property type="molecule type" value="Genomic_DNA"/>
</dbReference>
<sequence>MAVQVEVSEEKSRTVDLRYKESFGFLGFDFGNSFDGQTR</sequence>
<evidence type="ECO:0000313" key="1">
    <source>
        <dbReference type="EMBL" id="EDT37862.1"/>
    </source>
</evidence>
<reference evidence="1 2" key="1">
    <citation type="submission" date="2008-03" db="EMBL/GenBank/DDBJ databases">
        <title>Sequencing of the draft genome and assembly of Burkholderia ambifaria MEX-5.</title>
        <authorList>
            <consortium name="US DOE Joint Genome Institute (JGI-PGF)"/>
            <person name="Copeland A."/>
            <person name="Lucas S."/>
            <person name="Lapidus A."/>
            <person name="Glavina del Rio T."/>
            <person name="Dalin E."/>
            <person name="Tice H."/>
            <person name="Bruce D."/>
            <person name="Goodwin L."/>
            <person name="Pitluck S."/>
            <person name="Larimer F."/>
            <person name="Land M.L."/>
            <person name="Hauser L."/>
            <person name="Tiedje J."/>
            <person name="Richardson P."/>
        </authorList>
    </citation>
    <scope>NUCLEOTIDE SEQUENCE [LARGE SCALE GENOMIC DNA]</scope>
    <source>
        <strain evidence="1 2">MEX-5</strain>
    </source>
</reference>
<gene>
    <name evidence="1" type="ORF">BamMEX5DRAFT_6363</name>
</gene>
<organism evidence="1 2">
    <name type="scientific">Burkholderia ambifaria MEX-5</name>
    <dbReference type="NCBI Taxonomy" id="396597"/>
    <lineage>
        <taxon>Bacteria</taxon>
        <taxon>Pseudomonadati</taxon>
        <taxon>Pseudomonadota</taxon>
        <taxon>Betaproteobacteria</taxon>
        <taxon>Burkholderiales</taxon>
        <taxon>Burkholderiaceae</taxon>
        <taxon>Burkholderia</taxon>
        <taxon>Burkholderia cepacia complex</taxon>
    </lineage>
</organism>
<accession>B1TEZ7</accession>
<comment type="caution">
    <text evidence="1">The sequence shown here is derived from an EMBL/GenBank/DDBJ whole genome shotgun (WGS) entry which is preliminary data.</text>
</comment>
<dbReference type="AlphaFoldDB" id="B1TEZ7"/>
<proteinExistence type="predicted"/>
<evidence type="ECO:0000313" key="2">
    <source>
        <dbReference type="Proteomes" id="UP000004814"/>
    </source>
</evidence>
<dbReference type="PATRIC" id="fig|396597.7.peg.1072"/>
<dbReference type="Proteomes" id="UP000004814">
    <property type="component" value="Unassembled WGS sequence"/>
</dbReference>
<protein>
    <submittedName>
        <fullName evidence="1">Uncharacterized protein</fullName>
    </submittedName>
</protein>